<keyword evidence="4 7" id="KW-0812">Transmembrane</keyword>
<feature type="transmembrane region" description="Helical" evidence="7">
    <location>
        <begin position="63"/>
        <end position="83"/>
    </location>
</feature>
<evidence type="ECO:0000256" key="6">
    <source>
        <dbReference type="ARBA" id="ARBA00023136"/>
    </source>
</evidence>
<dbReference type="PROSITE" id="PS50928">
    <property type="entry name" value="ABC_TM1"/>
    <property type="match status" value="1"/>
</dbReference>
<dbReference type="PANTHER" id="PTHR30193:SF37">
    <property type="entry name" value="INNER MEMBRANE ABC TRANSPORTER PERMEASE PROTEIN YCJO"/>
    <property type="match status" value="1"/>
</dbReference>
<comment type="subcellular location">
    <subcellularLocation>
        <location evidence="1 7">Cell membrane</location>
        <topology evidence="1 7">Multi-pass membrane protein</topology>
    </subcellularLocation>
</comment>
<dbReference type="OrthoDB" id="5174895at2"/>
<evidence type="ECO:0000256" key="2">
    <source>
        <dbReference type="ARBA" id="ARBA00022448"/>
    </source>
</evidence>
<reference evidence="9 10" key="1">
    <citation type="submission" date="2015-01" db="EMBL/GenBank/DDBJ databases">
        <title>Paenibacillus swuensis/DY6/whole genome sequencing.</title>
        <authorList>
            <person name="Kim M.K."/>
            <person name="Srinivasan S."/>
            <person name="Lee J.-J."/>
        </authorList>
    </citation>
    <scope>NUCLEOTIDE SEQUENCE [LARGE SCALE GENOMIC DNA]</scope>
    <source>
        <strain evidence="9 10">DY6</strain>
    </source>
</reference>
<dbReference type="CDD" id="cd06261">
    <property type="entry name" value="TM_PBP2"/>
    <property type="match status" value="1"/>
</dbReference>
<dbReference type="InterPro" id="IPR000515">
    <property type="entry name" value="MetI-like"/>
</dbReference>
<evidence type="ECO:0000259" key="8">
    <source>
        <dbReference type="PROSITE" id="PS50928"/>
    </source>
</evidence>
<dbReference type="AlphaFoldDB" id="A0A172TQ06"/>
<feature type="transmembrane region" description="Helical" evidence="7">
    <location>
        <begin position="95"/>
        <end position="115"/>
    </location>
</feature>
<keyword evidence="5 7" id="KW-1133">Transmembrane helix</keyword>
<proteinExistence type="inferred from homology"/>
<dbReference type="InterPro" id="IPR051393">
    <property type="entry name" value="ABC_transporter_permease"/>
</dbReference>
<dbReference type="Proteomes" id="UP000076927">
    <property type="component" value="Chromosome"/>
</dbReference>
<dbReference type="STRING" id="1178515.SY83_17105"/>
<feature type="transmembrane region" description="Helical" evidence="7">
    <location>
        <begin position="248"/>
        <end position="270"/>
    </location>
</feature>
<keyword evidence="3" id="KW-1003">Cell membrane</keyword>
<gene>
    <name evidence="9" type="ORF">SY83_17105</name>
</gene>
<dbReference type="Gene3D" id="1.10.3720.10">
    <property type="entry name" value="MetI-like"/>
    <property type="match status" value="1"/>
</dbReference>
<dbReference type="EMBL" id="CP011388">
    <property type="protein sequence ID" value="ANE48994.1"/>
    <property type="molecule type" value="Genomic_DNA"/>
</dbReference>
<evidence type="ECO:0000256" key="4">
    <source>
        <dbReference type="ARBA" id="ARBA00022692"/>
    </source>
</evidence>
<dbReference type="Pfam" id="PF00528">
    <property type="entry name" value="BPD_transp_1"/>
    <property type="match status" value="1"/>
</dbReference>
<keyword evidence="10" id="KW-1185">Reference proteome</keyword>
<name>A0A172TQ06_9BACL</name>
<protein>
    <submittedName>
        <fullName evidence="9">ABC transporter permease</fullName>
    </submittedName>
</protein>
<keyword evidence="6 7" id="KW-0472">Membrane</keyword>
<dbReference type="PATRIC" id="fig|1178515.4.peg.3441"/>
<evidence type="ECO:0000256" key="7">
    <source>
        <dbReference type="RuleBase" id="RU363032"/>
    </source>
</evidence>
<comment type="similarity">
    <text evidence="7">Belongs to the binding-protein-dependent transport system permease family.</text>
</comment>
<dbReference type="SUPFAM" id="SSF161098">
    <property type="entry name" value="MetI-like"/>
    <property type="match status" value="1"/>
</dbReference>
<dbReference type="KEGG" id="pswu:SY83_17105"/>
<dbReference type="InterPro" id="IPR035906">
    <property type="entry name" value="MetI-like_sf"/>
</dbReference>
<keyword evidence="2 7" id="KW-0813">Transport</keyword>
<feature type="transmembrane region" description="Helical" evidence="7">
    <location>
        <begin position="190"/>
        <end position="212"/>
    </location>
</feature>
<feature type="transmembrane region" description="Helical" evidence="7">
    <location>
        <begin position="144"/>
        <end position="169"/>
    </location>
</feature>
<dbReference type="GO" id="GO:0005886">
    <property type="term" value="C:plasma membrane"/>
    <property type="evidence" value="ECO:0007669"/>
    <property type="project" value="UniProtKB-SubCell"/>
</dbReference>
<feature type="domain" description="ABC transmembrane type-1" evidence="8">
    <location>
        <begin position="57"/>
        <end position="271"/>
    </location>
</feature>
<evidence type="ECO:0000313" key="10">
    <source>
        <dbReference type="Proteomes" id="UP000076927"/>
    </source>
</evidence>
<evidence type="ECO:0000256" key="1">
    <source>
        <dbReference type="ARBA" id="ARBA00004651"/>
    </source>
</evidence>
<organism evidence="9 10">
    <name type="scientific">Paenibacillus swuensis</name>
    <dbReference type="NCBI Taxonomy" id="1178515"/>
    <lineage>
        <taxon>Bacteria</taxon>
        <taxon>Bacillati</taxon>
        <taxon>Bacillota</taxon>
        <taxon>Bacilli</taxon>
        <taxon>Bacillales</taxon>
        <taxon>Paenibacillaceae</taxon>
        <taxon>Paenibacillus</taxon>
    </lineage>
</organism>
<evidence type="ECO:0000256" key="3">
    <source>
        <dbReference type="ARBA" id="ARBA00022475"/>
    </source>
</evidence>
<accession>A0A172TQ06</accession>
<feature type="transmembrane region" description="Helical" evidence="7">
    <location>
        <begin position="7"/>
        <end position="26"/>
    </location>
</feature>
<sequence>MFFLPGTLLYLFLFIYPSLTGLYYSFTDWDGLSPSYRFVGTDNYVRLSEDIVFRKAFVNNLKFMLFVVAAQTLISLLLALRLAGNTKVNVALRSLYFIPTIISSVAVGFIWTFVYDPTQGALNLMFAKAGLPNLAQNWLGNMNMAIFSVAAVQAWAHIGQMVILFVAGIQAIPKELLESAKLDGGSRLQIFTKIMWPLLAPAAAIVVSYTTIQSFKAFDLVFTMTGGGPAYSTEILTTFIYSSAFTNYSFGLASAGSVVFLVLISVITFLQFRVLRTDRITY</sequence>
<dbReference type="PANTHER" id="PTHR30193">
    <property type="entry name" value="ABC TRANSPORTER PERMEASE PROTEIN"/>
    <property type="match status" value="1"/>
</dbReference>
<dbReference type="GO" id="GO:0055085">
    <property type="term" value="P:transmembrane transport"/>
    <property type="evidence" value="ECO:0007669"/>
    <property type="project" value="InterPro"/>
</dbReference>
<evidence type="ECO:0000256" key="5">
    <source>
        <dbReference type="ARBA" id="ARBA00022989"/>
    </source>
</evidence>
<evidence type="ECO:0000313" key="9">
    <source>
        <dbReference type="EMBL" id="ANE48994.1"/>
    </source>
</evidence>